<dbReference type="OrthoDB" id="7526931at2759"/>
<dbReference type="VEuPathDB" id="VectorBase:ADAR2_000591"/>
<dbReference type="eggNOG" id="ENOG502SC3E">
    <property type="taxonomic scope" value="Eukaryota"/>
</dbReference>
<accession>W5J323</accession>
<proteinExistence type="predicted"/>
<evidence type="ECO:0000313" key="5">
    <source>
        <dbReference type="Proteomes" id="UP000000673"/>
    </source>
</evidence>
<evidence type="ECO:0000313" key="4">
    <source>
        <dbReference type="EnsemblMetazoa" id="ADAC010710-PA"/>
    </source>
</evidence>
<feature type="chain" id="PRO_5010154802" description="Secreted protein" evidence="2">
    <location>
        <begin position="22"/>
        <end position="215"/>
    </location>
</feature>
<gene>
    <name evidence="3" type="ORF">AND_010710</name>
</gene>
<reference evidence="4" key="4">
    <citation type="submission" date="2015-06" db="UniProtKB">
        <authorList>
            <consortium name="EnsemblMetazoa"/>
        </authorList>
    </citation>
    <scope>IDENTIFICATION</scope>
</reference>
<evidence type="ECO:0000256" key="1">
    <source>
        <dbReference type="SAM" id="MobiDB-lite"/>
    </source>
</evidence>
<dbReference type="EnsemblMetazoa" id="ADAC010710-RA">
    <property type="protein sequence ID" value="ADAC010710-PA"/>
    <property type="gene ID" value="ADAC010710"/>
</dbReference>
<keyword evidence="2" id="KW-0732">Signal</keyword>
<dbReference type="Pfam" id="PF07841">
    <property type="entry name" value="DM4_12"/>
    <property type="match status" value="1"/>
</dbReference>
<dbReference type="SMART" id="SM00718">
    <property type="entry name" value="DM4_12"/>
    <property type="match status" value="1"/>
</dbReference>
<sequence>MDASRWIAFMVACLTIGGAFGAVEQQYTNSSEALVRRKRTLIFHPISRGIFRVNIKDGMADNSSIWAHGIGFRMNIEFYNPPGLKITRRDVHQSLESMIMSHGFDGRACILRTFCEISKVMTPKSGILFQLFKLIFRSNSPDPDDSSIGSSNSLPEGDDKYFPYLTANDCRELDRHCPITQLEMDRVGIQDNDVTGTASTDPPSDPDGSRSRSYD</sequence>
<feature type="signal peptide" evidence="2">
    <location>
        <begin position="1"/>
        <end position="21"/>
    </location>
</feature>
<dbReference type="EMBL" id="ADMH02002219">
    <property type="protein sequence ID" value="ETN57718.1"/>
    <property type="molecule type" value="Genomic_DNA"/>
</dbReference>
<dbReference type="OMA" id="HENCHQI"/>
<reference evidence="3" key="3">
    <citation type="journal article" date="2013" name="Nucleic Acids Res.">
        <title>The genome of Anopheles darlingi, the main neotropical malaria vector.</title>
        <authorList>
            <person name="Marinotti O."/>
            <person name="Cerqueira G.C."/>
            <person name="de Almeida L.G."/>
            <person name="Ferro M.I."/>
            <person name="Loreto E.L."/>
            <person name="Zaha A."/>
            <person name="Teixeira S.M."/>
            <person name="Wespiser A.R."/>
            <person name="Almeida E Silva A."/>
            <person name="Schlindwein A.D."/>
            <person name="Pacheco A.C."/>
            <person name="Silva A.L."/>
            <person name="Graveley B.R."/>
            <person name="Walenz B.P."/>
            <person name="Lima Bde A."/>
            <person name="Ribeiro C.A."/>
            <person name="Nunes-Silva C.G."/>
            <person name="de Carvalho C.R."/>
            <person name="Soares C.M."/>
            <person name="de Menezes C.B."/>
            <person name="Matiolli C."/>
            <person name="Caffrey D."/>
            <person name="Araujo D.A."/>
            <person name="de Oliveira D.M."/>
            <person name="Golenbock D."/>
            <person name="Grisard E.C."/>
            <person name="Fantinatti-Garboggini F."/>
            <person name="de Carvalho F.M."/>
            <person name="Barcellos F.G."/>
            <person name="Prosdocimi F."/>
            <person name="May G."/>
            <person name="Azevedo Junior G.M."/>
            <person name="Guimaraes G.M."/>
            <person name="Goldman G.H."/>
            <person name="Padilha I.Q."/>
            <person name="Batista Jda S."/>
            <person name="Ferro J.A."/>
            <person name="Ribeiro J.M."/>
            <person name="Fietto J.L."/>
            <person name="Dabbas K.M."/>
            <person name="Cerdeira L."/>
            <person name="Agnez-Lima L.F."/>
            <person name="Brocchi M."/>
            <person name="de Carvalho M.O."/>
            <person name="Teixeira Mde M."/>
            <person name="Diniz Maia Mde M."/>
            <person name="Goldman M.H."/>
            <person name="Cruz Schneider M.P."/>
            <person name="Felipe M.S."/>
            <person name="Hungria M."/>
            <person name="Nicolas M.F."/>
            <person name="Pereira M."/>
            <person name="Montes M.A."/>
            <person name="Cantao M.E."/>
            <person name="Vincentz M."/>
            <person name="Rafael M.S."/>
            <person name="Silverman N."/>
            <person name="Stoco P.H."/>
            <person name="Souza R.C."/>
            <person name="Vicentini R."/>
            <person name="Gazzinelli R.T."/>
            <person name="Neves Rde O."/>
            <person name="Silva R."/>
            <person name="Astolfi-Filho S."/>
            <person name="Maciel T.E."/>
            <person name="Urmenyi T.P."/>
            <person name="Tadei W.P."/>
            <person name="Camargo E.P."/>
            <person name="de Vasconcelos A.T."/>
        </authorList>
    </citation>
    <scope>NUCLEOTIDE SEQUENCE</scope>
</reference>
<dbReference type="PANTHER" id="PTHR21398">
    <property type="entry name" value="AGAP007094-PA"/>
    <property type="match status" value="1"/>
</dbReference>
<evidence type="ECO:0008006" key="6">
    <source>
        <dbReference type="Google" id="ProtNLM"/>
    </source>
</evidence>
<dbReference type="HOGENOM" id="CLU_1284245_0_0_1"/>
<name>W5J323_ANODA</name>
<reference evidence="3 5" key="1">
    <citation type="journal article" date="2010" name="BMC Genomics">
        <title>Combination of measures distinguishes pre-miRNAs from other stem-loops in the genome of the newly sequenced Anopheles darlingi.</title>
        <authorList>
            <person name="Mendes N.D."/>
            <person name="Freitas A.T."/>
            <person name="Vasconcelos A.T."/>
            <person name="Sagot M.F."/>
        </authorList>
    </citation>
    <scope>NUCLEOTIDE SEQUENCE</scope>
</reference>
<dbReference type="AlphaFoldDB" id="W5J323"/>
<evidence type="ECO:0000313" key="3">
    <source>
        <dbReference type="EMBL" id="ETN57718.1"/>
    </source>
</evidence>
<dbReference type="VEuPathDB" id="VectorBase:ADAC010710"/>
<dbReference type="PANTHER" id="PTHR21398:SF23">
    <property type="entry name" value="AGAP002978-PA"/>
    <property type="match status" value="1"/>
</dbReference>
<protein>
    <recommendedName>
        <fullName evidence="6">Secreted protein</fullName>
    </recommendedName>
</protein>
<evidence type="ECO:0000256" key="2">
    <source>
        <dbReference type="SAM" id="SignalP"/>
    </source>
</evidence>
<dbReference type="Proteomes" id="UP000000673">
    <property type="component" value="Unassembled WGS sequence"/>
</dbReference>
<feature type="region of interest" description="Disordered" evidence="1">
    <location>
        <begin position="182"/>
        <end position="215"/>
    </location>
</feature>
<keyword evidence="5" id="KW-1185">Reference proteome</keyword>
<dbReference type="InterPro" id="IPR006631">
    <property type="entry name" value="DM4_12"/>
</dbReference>
<organism evidence="3">
    <name type="scientific">Anopheles darlingi</name>
    <name type="common">Mosquito</name>
    <dbReference type="NCBI Taxonomy" id="43151"/>
    <lineage>
        <taxon>Eukaryota</taxon>
        <taxon>Metazoa</taxon>
        <taxon>Ecdysozoa</taxon>
        <taxon>Arthropoda</taxon>
        <taxon>Hexapoda</taxon>
        <taxon>Insecta</taxon>
        <taxon>Pterygota</taxon>
        <taxon>Neoptera</taxon>
        <taxon>Endopterygota</taxon>
        <taxon>Diptera</taxon>
        <taxon>Nematocera</taxon>
        <taxon>Culicoidea</taxon>
        <taxon>Culicidae</taxon>
        <taxon>Anophelinae</taxon>
        <taxon>Anopheles</taxon>
    </lineage>
</organism>
<reference evidence="3" key="2">
    <citation type="submission" date="2010-05" db="EMBL/GenBank/DDBJ databases">
        <authorList>
            <person name="Almeida L.G."/>
            <person name="Nicolas M.F."/>
            <person name="Souza R.C."/>
            <person name="Vasconcelos A.T.R."/>
        </authorList>
    </citation>
    <scope>NUCLEOTIDE SEQUENCE</scope>
</reference>